<organism evidence="2 3">
    <name type="scientific">Providencia rettgeri</name>
    <dbReference type="NCBI Taxonomy" id="587"/>
    <lineage>
        <taxon>Bacteria</taxon>
        <taxon>Pseudomonadati</taxon>
        <taxon>Pseudomonadota</taxon>
        <taxon>Gammaproteobacteria</taxon>
        <taxon>Enterobacterales</taxon>
        <taxon>Morganellaceae</taxon>
        <taxon>Providencia</taxon>
    </lineage>
</organism>
<comment type="caution">
    <text evidence="2">The sequence shown here is derived from an EMBL/GenBank/DDBJ whole genome shotgun (WGS) entry which is preliminary data.</text>
</comment>
<reference evidence="2" key="1">
    <citation type="submission" date="2020-05" db="EMBL/GenBank/DDBJ databases">
        <authorList>
            <person name="Delgado-Blas J."/>
        </authorList>
    </citation>
    <scope>NUCLEOTIDE SEQUENCE</scope>
    <source>
        <strain evidence="2">BB1453</strain>
    </source>
</reference>
<gene>
    <name evidence="2" type="ORF">GHA_01165</name>
</gene>
<dbReference type="Proteomes" id="UP000834611">
    <property type="component" value="Unassembled WGS sequence"/>
</dbReference>
<dbReference type="RefSeq" id="WP_144141207.1">
    <property type="nucleotide sequence ID" value="NZ_CAHPRV010000001.1"/>
</dbReference>
<dbReference type="Pfam" id="PF25181">
    <property type="entry name" value="Phage_Bbp19"/>
    <property type="match status" value="1"/>
</dbReference>
<sequence length="107" mass="12528">MTQFNDYTEEEKAEIQANLELKEKLKREREIEDIKQIMSTEAGRRFVWRITSSCGVFDISFTNDPYVTAFNEGARNQGLMLLSDVMEFCAEQYLLMAEEAKEQENNQ</sequence>
<protein>
    <recommendedName>
        <fullName evidence="1">Bbp19-like phage domain-containing protein</fullName>
    </recommendedName>
</protein>
<proteinExistence type="predicted"/>
<feature type="domain" description="Bbp19-like phage" evidence="1">
    <location>
        <begin position="35"/>
        <end position="97"/>
    </location>
</feature>
<dbReference type="EMBL" id="CAHPSF010000002">
    <property type="protein sequence ID" value="CAB5678917.1"/>
    <property type="molecule type" value="Genomic_DNA"/>
</dbReference>
<name>A0A9N8D222_PRORE</name>
<evidence type="ECO:0000313" key="3">
    <source>
        <dbReference type="Proteomes" id="UP000834611"/>
    </source>
</evidence>
<accession>A0A9N8D222</accession>
<evidence type="ECO:0000259" key="1">
    <source>
        <dbReference type="Pfam" id="PF25181"/>
    </source>
</evidence>
<dbReference type="InterPro" id="IPR057447">
    <property type="entry name" value="Bbp19-like_phage"/>
</dbReference>
<dbReference type="AlphaFoldDB" id="A0A9N8D222"/>
<evidence type="ECO:0000313" key="2">
    <source>
        <dbReference type="EMBL" id="CAB5678917.1"/>
    </source>
</evidence>